<protein>
    <submittedName>
        <fullName evidence="1">Uncharacterized protein</fullName>
    </submittedName>
</protein>
<dbReference type="RefSeq" id="WP_265674674.1">
    <property type="nucleotide sequence ID" value="NZ_JAKRRY010000010.1"/>
</dbReference>
<dbReference type="Proteomes" id="UP001155587">
    <property type="component" value="Unassembled WGS sequence"/>
</dbReference>
<name>A0A9X3CN41_9VIBR</name>
<evidence type="ECO:0000313" key="1">
    <source>
        <dbReference type="EMBL" id="MCW8346276.1"/>
    </source>
</evidence>
<keyword evidence="2" id="KW-1185">Reference proteome</keyword>
<accession>A0A9X3CN41</accession>
<gene>
    <name evidence="1" type="ORF">MD535_09680</name>
</gene>
<proteinExistence type="predicted"/>
<comment type="caution">
    <text evidence="1">The sequence shown here is derived from an EMBL/GenBank/DDBJ whole genome shotgun (WGS) entry which is preliminary data.</text>
</comment>
<sequence>MLTRFKLTRRRWNNVLMIAIILFMGVMAAPTLIKQYLISPQPQASSQEPSSQGQWLPGMILNPNDRVIEINAAGLQLYLEGGSSSLEQAQWLAIPERFNDQANQLVLNWQGIRGTVVDEPTLQRLKPALENPVTIEVWYQEAEEPQRVTAYRLDQFWLMTTYQQEWVAVSFDEGDLLPLYAK</sequence>
<dbReference type="EMBL" id="JAKRRY010000010">
    <property type="protein sequence ID" value="MCW8346276.1"/>
    <property type="molecule type" value="Genomic_DNA"/>
</dbReference>
<evidence type="ECO:0000313" key="2">
    <source>
        <dbReference type="Proteomes" id="UP001155587"/>
    </source>
</evidence>
<dbReference type="AlphaFoldDB" id="A0A9X3CN41"/>
<organism evidence="1 2">
    <name type="scientific">Vibrio qingdaonensis</name>
    <dbReference type="NCBI Taxonomy" id="2829491"/>
    <lineage>
        <taxon>Bacteria</taxon>
        <taxon>Pseudomonadati</taxon>
        <taxon>Pseudomonadota</taxon>
        <taxon>Gammaproteobacteria</taxon>
        <taxon>Vibrionales</taxon>
        <taxon>Vibrionaceae</taxon>
        <taxon>Vibrio</taxon>
    </lineage>
</organism>
<reference evidence="1" key="1">
    <citation type="submission" date="2022-02" db="EMBL/GenBank/DDBJ databases">
        <title>Vibrio sp. nov, a new bacterium isolated from seawater.</title>
        <authorList>
            <person name="Yuan Y."/>
        </authorList>
    </citation>
    <scope>NUCLEOTIDE SEQUENCE</scope>
    <source>
        <strain evidence="1">ZSDZ65</strain>
    </source>
</reference>